<protein>
    <submittedName>
        <fullName evidence="3">Lytic transglycosylase domain-containing protein</fullName>
    </submittedName>
</protein>
<evidence type="ECO:0000313" key="3">
    <source>
        <dbReference type="EMBL" id="TGE38860.1"/>
    </source>
</evidence>
<gene>
    <name evidence="3" type="ORF">E4K67_05130</name>
</gene>
<comment type="caution">
    <text evidence="3">The sequence shown here is derived from an EMBL/GenBank/DDBJ whole genome shotgun (WGS) entry which is preliminary data.</text>
</comment>
<keyword evidence="1" id="KW-1133">Transmembrane helix</keyword>
<dbReference type="OrthoDB" id="9815002at2"/>
<name>A0A4Z0R7P1_9FIRM</name>
<dbReference type="CDD" id="cd16896">
    <property type="entry name" value="LT_Slt70-like"/>
    <property type="match status" value="1"/>
</dbReference>
<keyword evidence="1" id="KW-0472">Membrane</keyword>
<feature type="transmembrane region" description="Helical" evidence="1">
    <location>
        <begin position="21"/>
        <end position="40"/>
    </location>
</feature>
<reference evidence="3 4" key="1">
    <citation type="submission" date="2019-03" db="EMBL/GenBank/DDBJ databases">
        <title>Draft Genome Sequence of Desulfosporosinus fructosivorans Strain 63.6F, Isolated from Marine Sediment in the Baltic Sea.</title>
        <authorList>
            <person name="Hausmann B."/>
            <person name="Vandieken V."/>
            <person name="Pjevac P."/>
            <person name="Schreck K."/>
            <person name="Herbold C.W."/>
            <person name="Loy A."/>
        </authorList>
    </citation>
    <scope>NUCLEOTIDE SEQUENCE [LARGE SCALE GENOMIC DNA]</scope>
    <source>
        <strain evidence="3 4">63.6F</strain>
    </source>
</reference>
<proteinExistence type="predicted"/>
<dbReference type="SUPFAM" id="SSF53955">
    <property type="entry name" value="Lysozyme-like"/>
    <property type="match status" value="1"/>
</dbReference>
<dbReference type="PANTHER" id="PTHR37423:SF2">
    <property type="entry name" value="MEMBRANE-BOUND LYTIC MUREIN TRANSGLYCOSYLASE C"/>
    <property type="match status" value="1"/>
</dbReference>
<dbReference type="Pfam" id="PF01464">
    <property type="entry name" value="SLT"/>
    <property type="match status" value="1"/>
</dbReference>
<dbReference type="InterPro" id="IPR008258">
    <property type="entry name" value="Transglycosylase_SLT_dom_1"/>
</dbReference>
<dbReference type="EMBL" id="SPQQ01000002">
    <property type="protein sequence ID" value="TGE38860.1"/>
    <property type="molecule type" value="Genomic_DNA"/>
</dbReference>
<organism evidence="3 4">
    <name type="scientific">Desulfosporosinus fructosivorans</name>
    <dbReference type="NCBI Taxonomy" id="2018669"/>
    <lineage>
        <taxon>Bacteria</taxon>
        <taxon>Bacillati</taxon>
        <taxon>Bacillota</taxon>
        <taxon>Clostridia</taxon>
        <taxon>Eubacteriales</taxon>
        <taxon>Desulfitobacteriaceae</taxon>
        <taxon>Desulfosporosinus</taxon>
    </lineage>
</organism>
<keyword evidence="1" id="KW-0812">Transmembrane</keyword>
<evidence type="ECO:0000259" key="2">
    <source>
        <dbReference type="Pfam" id="PF01464"/>
    </source>
</evidence>
<accession>A0A4Z0R7P1</accession>
<dbReference type="Gene3D" id="1.10.530.10">
    <property type="match status" value="1"/>
</dbReference>
<evidence type="ECO:0000313" key="4">
    <source>
        <dbReference type="Proteomes" id="UP000298460"/>
    </source>
</evidence>
<keyword evidence="4" id="KW-1185">Reference proteome</keyword>
<sequence length="198" mass="22836">MRRGRLMVRKQKKRWTMGKKIVMFVIAILTAFIIFNIPMLEKVIYPYPNRAIIENYAKQYGVDPLFVISVIREESKFLSHSESNKGAKGLMQLMPSTAQSIAESLGDKTYSEGDLLNPEKNIQYGTWYLASLQKVFANNTTLVTAAYNGGRGHVQEWIDNDLIDPKNIHIQDIPFKETRDYVGRVLKSYDKYTKLYSK</sequence>
<dbReference type="PANTHER" id="PTHR37423">
    <property type="entry name" value="SOLUBLE LYTIC MUREIN TRANSGLYCOSYLASE-RELATED"/>
    <property type="match status" value="1"/>
</dbReference>
<dbReference type="AlphaFoldDB" id="A0A4Z0R7P1"/>
<evidence type="ECO:0000256" key="1">
    <source>
        <dbReference type="SAM" id="Phobius"/>
    </source>
</evidence>
<feature type="domain" description="Transglycosylase SLT" evidence="2">
    <location>
        <begin position="53"/>
        <end position="161"/>
    </location>
</feature>
<dbReference type="Proteomes" id="UP000298460">
    <property type="component" value="Unassembled WGS sequence"/>
</dbReference>
<dbReference type="InterPro" id="IPR023346">
    <property type="entry name" value="Lysozyme-like_dom_sf"/>
</dbReference>